<proteinExistence type="predicted"/>
<accession>A0A2T0FMJ4</accession>
<dbReference type="AlphaFoldDB" id="A0A2T0FMJ4"/>
<evidence type="ECO:0000313" key="5">
    <source>
        <dbReference type="Proteomes" id="UP000238350"/>
    </source>
</evidence>
<dbReference type="OrthoDB" id="775356at2759"/>
<evidence type="ECO:0000256" key="1">
    <source>
        <dbReference type="ARBA" id="ARBA00022468"/>
    </source>
</evidence>
<reference evidence="4 5" key="1">
    <citation type="submission" date="2017-04" db="EMBL/GenBank/DDBJ databases">
        <title>Genome sequencing of [Candida] sorbophila.</title>
        <authorList>
            <person name="Ahn J.O."/>
        </authorList>
    </citation>
    <scope>NUCLEOTIDE SEQUENCE [LARGE SCALE GENOMIC DNA]</scope>
    <source>
        <strain evidence="4 5">DS02</strain>
    </source>
</reference>
<dbReference type="SMART" id="SM00323">
    <property type="entry name" value="RasGAP"/>
    <property type="match status" value="1"/>
</dbReference>
<name>A0A2T0FMJ4_9ASCO</name>
<dbReference type="SUPFAM" id="SSF49562">
    <property type="entry name" value="C2 domain (Calcium/lipid-binding domain, CaLB)"/>
    <property type="match status" value="1"/>
</dbReference>
<dbReference type="RefSeq" id="XP_024666140.1">
    <property type="nucleotide sequence ID" value="XM_024810372.1"/>
</dbReference>
<dbReference type="PROSITE" id="PS50018">
    <property type="entry name" value="RAS_GTPASE_ACTIV_2"/>
    <property type="match status" value="1"/>
</dbReference>
<dbReference type="InterPro" id="IPR001936">
    <property type="entry name" value="RasGAP_dom"/>
</dbReference>
<dbReference type="InterPro" id="IPR008936">
    <property type="entry name" value="Rho_GTPase_activation_prot"/>
</dbReference>
<sequence>MLNAHSSPYGTRPLLISRITELSSFAARSGIAEPSSPLPSRRGSLNHFWATFTSEVRAAKPHPLDYIDLDVLDVEHAEWVSARAHFANGILSFTHQSEKPFASIKLSGLRIVGHMAKPYIQILNDNETFLLHMDSPDSNVKCLATLLAWGETRDEGIQNKLWIPKIKIEPVKPDEKEELLVCKFNVHFTAPHASDSSSWQTVLGTLNKKGRLSLSLDRGEIFALNITQVYADCIRRVDPSLVSSEWVIFIVPDMGGPESVYLKFSTDNDFEDWFVCLRGFCKQRVYTPLTRDVSQSIRFSHQFKVNILSGKTKGPDDTHAFFDFSNTYVDICFNDWIWARTLVHPTANNPFWGQEFVFKELDRELAPLELVLRRANTERPSELDLFLAKVIINDSDEGMERWVTLETENDSNISISLYIAYEHLQTPVLDSACYDGMQSLLRKCSNLDIATTLANSGTKLVTTACDIFTDIYRGEFMHTEWIKALISSEVSALAKEPTKATGTDVLFRGSSLLSQALEKFMFLYGRETLIKTVGRFVRKICASKDQLELDPSKIQGASEAEVAAIAKVNRLAFEHYLNYLWSLIKNYSLPETVQYLVTHLRKEMQEKMKATEAQIWNGLAAFIFLRFYCPAILNPRLFGLADQTLSPSNQRALTLFAKILQSFANRVKMGSKQEWLLHMNRFFESHDAELVTYYQKASSWNTDMPLARVPKQLPLKSFMGTYLTNPYLVDLSASYARLADWIANNIEFNKDWDQATRLLYEESKKVSNRLREVCAILEQADSLPSSRADPVTLYANWTSMLYSPDSSLLDSQLVKAPEKKSLFRLFRRG</sequence>
<dbReference type="CDD" id="cd00030">
    <property type="entry name" value="C2"/>
    <property type="match status" value="1"/>
</dbReference>
<dbReference type="PROSITE" id="PS50004">
    <property type="entry name" value="C2"/>
    <property type="match status" value="1"/>
</dbReference>
<dbReference type="GO" id="GO:0007165">
    <property type="term" value="P:signal transduction"/>
    <property type="evidence" value="ECO:0007669"/>
    <property type="project" value="UniProtKB-ARBA"/>
</dbReference>
<dbReference type="PROSITE" id="PS00509">
    <property type="entry name" value="RAS_GTPASE_ACTIV_1"/>
    <property type="match status" value="1"/>
</dbReference>
<dbReference type="STRING" id="45607.A0A2T0FMJ4"/>
<dbReference type="GO" id="GO:0005096">
    <property type="term" value="F:GTPase activator activity"/>
    <property type="evidence" value="ECO:0007669"/>
    <property type="project" value="UniProtKB-KW"/>
</dbReference>
<dbReference type="Proteomes" id="UP000238350">
    <property type="component" value="Unassembled WGS sequence"/>
</dbReference>
<dbReference type="PANTHER" id="PTHR10194">
    <property type="entry name" value="RAS GTPASE-ACTIVATING PROTEINS"/>
    <property type="match status" value="1"/>
</dbReference>
<evidence type="ECO:0000259" key="3">
    <source>
        <dbReference type="PROSITE" id="PS50018"/>
    </source>
</evidence>
<keyword evidence="1" id="KW-0343">GTPase activation</keyword>
<keyword evidence="5" id="KW-1185">Reference proteome</keyword>
<dbReference type="InterPro" id="IPR000008">
    <property type="entry name" value="C2_dom"/>
</dbReference>
<organism evidence="4 5">
    <name type="scientific">Wickerhamiella sorbophila</name>
    <dbReference type="NCBI Taxonomy" id="45607"/>
    <lineage>
        <taxon>Eukaryota</taxon>
        <taxon>Fungi</taxon>
        <taxon>Dikarya</taxon>
        <taxon>Ascomycota</taxon>
        <taxon>Saccharomycotina</taxon>
        <taxon>Dipodascomycetes</taxon>
        <taxon>Dipodascales</taxon>
        <taxon>Trichomonascaceae</taxon>
        <taxon>Wickerhamiella</taxon>
    </lineage>
</organism>
<dbReference type="Gene3D" id="1.10.506.10">
    <property type="entry name" value="GTPase Activation - p120gap, domain 1"/>
    <property type="match status" value="1"/>
</dbReference>
<dbReference type="Pfam" id="PF00616">
    <property type="entry name" value="RasGAP"/>
    <property type="match status" value="1"/>
</dbReference>
<dbReference type="Gene3D" id="2.60.40.150">
    <property type="entry name" value="C2 domain"/>
    <property type="match status" value="1"/>
</dbReference>
<dbReference type="GeneID" id="36517563"/>
<dbReference type="Pfam" id="PF00168">
    <property type="entry name" value="C2"/>
    <property type="match status" value="1"/>
</dbReference>
<feature type="domain" description="C2" evidence="2">
    <location>
        <begin position="281"/>
        <end position="407"/>
    </location>
</feature>
<dbReference type="InterPro" id="IPR023152">
    <property type="entry name" value="RasGAP_CS"/>
</dbReference>
<gene>
    <name evidence="4" type="ORF">B9G98_03815</name>
</gene>
<dbReference type="InterPro" id="IPR035892">
    <property type="entry name" value="C2_domain_sf"/>
</dbReference>
<protein>
    <submittedName>
        <fullName evidence="4">Inhibitory regulator protein BUD2/CLA2</fullName>
    </submittedName>
</protein>
<dbReference type="InterPro" id="IPR039360">
    <property type="entry name" value="Ras_GTPase"/>
</dbReference>
<dbReference type="SUPFAM" id="SSF48350">
    <property type="entry name" value="GTPase activation domain, GAP"/>
    <property type="match status" value="1"/>
</dbReference>
<evidence type="ECO:0000313" key="4">
    <source>
        <dbReference type="EMBL" id="PRT56195.1"/>
    </source>
</evidence>
<feature type="domain" description="Ras-GAP" evidence="3">
    <location>
        <begin position="460"/>
        <end position="665"/>
    </location>
</feature>
<dbReference type="EMBL" id="NDIQ01000022">
    <property type="protein sequence ID" value="PRT56195.1"/>
    <property type="molecule type" value="Genomic_DNA"/>
</dbReference>
<comment type="caution">
    <text evidence="4">The sequence shown here is derived from an EMBL/GenBank/DDBJ whole genome shotgun (WGS) entry which is preliminary data.</text>
</comment>
<dbReference type="PANTHER" id="PTHR10194:SF60">
    <property type="entry name" value="RAS GTPASE-ACTIVATING PROTEIN RASKOL"/>
    <property type="match status" value="1"/>
</dbReference>
<evidence type="ECO:0000259" key="2">
    <source>
        <dbReference type="PROSITE" id="PS50004"/>
    </source>
</evidence>